<dbReference type="InterPro" id="IPR007049">
    <property type="entry name" value="Carb-sel_porin_OprB"/>
</dbReference>
<feature type="region of interest" description="Disordered" evidence="3">
    <location>
        <begin position="198"/>
        <end position="229"/>
    </location>
</feature>
<dbReference type="InterPro" id="IPR052932">
    <property type="entry name" value="OprB_Porin"/>
</dbReference>
<dbReference type="GO" id="GO:0016020">
    <property type="term" value="C:membrane"/>
    <property type="evidence" value="ECO:0007669"/>
    <property type="project" value="InterPro"/>
</dbReference>
<dbReference type="PANTHER" id="PTHR37944">
    <property type="entry name" value="PORIN B"/>
    <property type="match status" value="1"/>
</dbReference>
<keyword evidence="5" id="KW-1185">Reference proteome</keyword>
<dbReference type="Gene3D" id="2.40.160.180">
    <property type="entry name" value="Carbohydrate-selective porin OprB"/>
    <property type="match status" value="1"/>
</dbReference>
<sequence length="303" mass="33097">MSDHLLGNMWGARDWMARHGISFDIQEVDELWGNTTGGTASRADGASGSGTGPAYDGVTMPTLTVDLEKLIGLKGGTFNVRALQLRGRSISQDHLANFNHVSGFEADRSTRLFELWYQQSFLDGKLDVKIGQQNLETEFLVSDYGALYLNSNFGWPMAPSVNLYAGGPSWPLSSPAIRIRYRPSDKFTFMFAAADDNPPGNRNNSFGIQNGGNSADPTNQNTNDEDGANFNMGTGALLITELQYALNPQPDDMSHVTKDPGLPGIYKLGGYYDTAKFPDYRYNNQGKALAACRVGVPCEEVKL</sequence>
<comment type="caution">
    <text evidence="4">The sequence shown here is derived from an EMBL/GenBank/DDBJ whole genome shotgun (WGS) entry which is preliminary data.</text>
</comment>
<evidence type="ECO:0000256" key="2">
    <source>
        <dbReference type="RuleBase" id="RU363072"/>
    </source>
</evidence>
<feature type="compositionally biased region" description="Polar residues" evidence="3">
    <location>
        <begin position="200"/>
        <end position="222"/>
    </location>
</feature>
<evidence type="ECO:0000256" key="3">
    <source>
        <dbReference type="SAM" id="MobiDB-lite"/>
    </source>
</evidence>
<dbReference type="GO" id="GO:0008643">
    <property type="term" value="P:carbohydrate transport"/>
    <property type="evidence" value="ECO:0007669"/>
    <property type="project" value="InterPro"/>
</dbReference>
<dbReference type="Pfam" id="PF04966">
    <property type="entry name" value="OprB"/>
    <property type="match status" value="1"/>
</dbReference>
<protein>
    <submittedName>
        <fullName evidence="4">Carbohydrate-selective porin, OprB family</fullName>
    </submittedName>
</protein>
<reference evidence="4 5" key="1">
    <citation type="submission" date="2018-01" db="EMBL/GenBank/DDBJ databases">
        <title>Draft Genome Sequence of Komagataeibacter maltaceti LMG 1529, a Vinegar Producing Acetic Acid Bacterium Isolated from Malt Vinegar Brewery Acetifiers.</title>
        <authorList>
            <person name="Zhang Q."/>
            <person name="Hollensteiner J."/>
            <person name="Poehlein A."/>
            <person name="Daniel R."/>
        </authorList>
    </citation>
    <scope>NUCLEOTIDE SEQUENCE [LARGE SCALE GENOMIC DNA]</scope>
    <source>
        <strain evidence="4 5">LMG 1529</strain>
    </source>
</reference>
<dbReference type="GO" id="GO:0015288">
    <property type="term" value="F:porin activity"/>
    <property type="evidence" value="ECO:0007669"/>
    <property type="project" value="InterPro"/>
</dbReference>
<gene>
    <name evidence="4" type="ORF">KMAL_32450</name>
</gene>
<comment type="similarity">
    <text evidence="1 2">Belongs to the OprB family.</text>
</comment>
<accession>A0A2S3VWY6</accession>
<name>A0A2S3VWY6_9PROT</name>
<dbReference type="AlphaFoldDB" id="A0A2S3VWY6"/>
<evidence type="ECO:0000313" key="5">
    <source>
        <dbReference type="Proteomes" id="UP000237344"/>
    </source>
</evidence>
<dbReference type="InterPro" id="IPR038673">
    <property type="entry name" value="OprB_sf"/>
</dbReference>
<proteinExistence type="inferred from homology"/>
<evidence type="ECO:0000256" key="1">
    <source>
        <dbReference type="ARBA" id="ARBA00008769"/>
    </source>
</evidence>
<dbReference type="PANTHER" id="PTHR37944:SF1">
    <property type="entry name" value="PORIN B"/>
    <property type="match status" value="1"/>
</dbReference>
<organism evidence="4 5">
    <name type="scientific">Novacetimonas maltaceti</name>
    <dbReference type="NCBI Taxonomy" id="1203393"/>
    <lineage>
        <taxon>Bacteria</taxon>
        <taxon>Pseudomonadati</taxon>
        <taxon>Pseudomonadota</taxon>
        <taxon>Alphaproteobacteria</taxon>
        <taxon>Acetobacterales</taxon>
        <taxon>Acetobacteraceae</taxon>
        <taxon>Novacetimonas</taxon>
    </lineage>
</organism>
<dbReference type="Proteomes" id="UP000237344">
    <property type="component" value="Unassembled WGS sequence"/>
</dbReference>
<dbReference type="EMBL" id="POTC01000125">
    <property type="protein sequence ID" value="POF61139.1"/>
    <property type="molecule type" value="Genomic_DNA"/>
</dbReference>
<evidence type="ECO:0000313" key="4">
    <source>
        <dbReference type="EMBL" id="POF61139.1"/>
    </source>
</evidence>